<dbReference type="Proteomes" id="UP000325291">
    <property type="component" value="Unassembled WGS sequence"/>
</dbReference>
<dbReference type="Gene3D" id="3.40.50.880">
    <property type="match status" value="1"/>
</dbReference>
<organism evidence="2 3">
    <name type="scientific">Aquicoccus porphyridii</name>
    <dbReference type="NCBI Taxonomy" id="1852029"/>
    <lineage>
        <taxon>Bacteria</taxon>
        <taxon>Pseudomonadati</taxon>
        <taxon>Pseudomonadota</taxon>
        <taxon>Alphaproteobacteria</taxon>
        <taxon>Rhodobacterales</taxon>
        <taxon>Paracoccaceae</taxon>
        <taxon>Aquicoccus</taxon>
    </lineage>
</organism>
<proteinExistence type="predicted"/>
<name>A0A5A9ZUY0_9RHOB</name>
<dbReference type="AlphaFoldDB" id="A0A5A9ZUY0"/>
<evidence type="ECO:0000313" key="3">
    <source>
        <dbReference type="Proteomes" id="UP000325291"/>
    </source>
</evidence>
<accession>A0A5A9ZUY0</accession>
<keyword evidence="2" id="KW-0315">Glutamine amidotransferase</keyword>
<evidence type="ECO:0000313" key="2">
    <source>
        <dbReference type="EMBL" id="KAA0921144.1"/>
    </source>
</evidence>
<comment type="caution">
    <text evidence="2">The sequence shown here is derived from an EMBL/GenBank/DDBJ whole genome shotgun (WGS) entry which is preliminary data.</text>
</comment>
<gene>
    <name evidence="2" type="ORF">FLO80_02960</name>
</gene>
<dbReference type="SUPFAM" id="SSF52317">
    <property type="entry name" value="Class I glutamine amidotransferase-like"/>
    <property type="match status" value="1"/>
</dbReference>
<dbReference type="GO" id="GO:0005829">
    <property type="term" value="C:cytosol"/>
    <property type="evidence" value="ECO:0007669"/>
    <property type="project" value="TreeGrafter"/>
</dbReference>
<keyword evidence="2" id="KW-0808">Transferase</keyword>
<keyword evidence="3" id="KW-1185">Reference proteome</keyword>
<dbReference type="EMBL" id="VINQ01000001">
    <property type="protein sequence ID" value="KAA0921144.1"/>
    <property type="molecule type" value="Genomic_DNA"/>
</dbReference>
<sequence length="231" mass="24811">MRIAILMTNTDESDFAHRWPMDGEKFPAMMRRVRPGWEFVVYPVKDGVFPETLARVDGVMITGSPASVNSGADWVARLEALVREIIAAGIPLFGACFGHQVIATALGGTVGANPGGWVFGQVEVTFTDGRTMPIYASHSEQVLQLPEGAEVIATGPGCPIAGFVVGDGVMTTQYHPEMEPEFVAALIEELADELGPEITARAHASLGTSPDMAETAEWIARFLEHKQSDIA</sequence>
<dbReference type="GO" id="GO:0016740">
    <property type="term" value="F:transferase activity"/>
    <property type="evidence" value="ECO:0007669"/>
    <property type="project" value="UniProtKB-KW"/>
</dbReference>
<dbReference type="PANTHER" id="PTHR42695:SF5">
    <property type="entry name" value="GLUTAMINE AMIDOTRANSFERASE YLR126C-RELATED"/>
    <property type="match status" value="1"/>
</dbReference>
<dbReference type="CDD" id="cd01741">
    <property type="entry name" value="GATase1_1"/>
    <property type="match status" value="1"/>
</dbReference>
<dbReference type="PANTHER" id="PTHR42695">
    <property type="entry name" value="GLUTAMINE AMIDOTRANSFERASE YLR126C-RELATED"/>
    <property type="match status" value="1"/>
</dbReference>
<dbReference type="Pfam" id="PF00117">
    <property type="entry name" value="GATase"/>
    <property type="match status" value="1"/>
</dbReference>
<dbReference type="InterPro" id="IPR017926">
    <property type="entry name" value="GATASE"/>
</dbReference>
<dbReference type="PRINTS" id="PR00099">
    <property type="entry name" value="CPSGATASE"/>
</dbReference>
<evidence type="ECO:0000259" key="1">
    <source>
        <dbReference type="Pfam" id="PF00117"/>
    </source>
</evidence>
<reference evidence="2 3" key="1">
    <citation type="submission" date="2019-07" db="EMBL/GenBank/DDBJ databases">
        <title>Aquicoccus porphyridii gen. nov., sp. nov., isolated from a small marine red alga, Porphyridium marinum.</title>
        <authorList>
            <person name="Liu L."/>
        </authorList>
    </citation>
    <scope>NUCLEOTIDE SEQUENCE [LARGE SCALE GENOMIC DNA]</scope>
    <source>
        <strain evidence="2 3">L1 8-17</strain>
    </source>
</reference>
<feature type="domain" description="Glutamine amidotransferase" evidence="1">
    <location>
        <begin position="51"/>
        <end position="180"/>
    </location>
</feature>
<dbReference type="InterPro" id="IPR044992">
    <property type="entry name" value="ChyE-like"/>
</dbReference>
<dbReference type="PROSITE" id="PS51273">
    <property type="entry name" value="GATASE_TYPE_1"/>
    <property type="match status" value="1"/>
</dbReference>
<protein>
    <submittedName>
        <fullName evidence="2">Type 1 glutamine amidotransferase</fullName>
    </submittedName>
</protein>
<dbReference type="RefSeq" id="WP_111361836.1">
    <property type="nucleotide sequence ID" value="NZ_VINQ01000001.1"/>
</dbReference>
<dbReference type="InterPro" id="IPR029062">
    <property type="entry name" value="Class_I_gatase-like"/>
</dbReference>